<dbReference type="PANTHER" id="PTHR39965">
    <property type="entry name" value="CRISPR SYSTEM CMR SUBUNIT CMR6"/>
    <property type="match status" value="1"/>
</dbReference>
<sequence>MAIAWDPLLNLPYIPASSLKGTARAWLELNNYKSIEGVDLDDIFGSSTREKAHISLAIFTDAYPVSCLNRLVEPDVITPHYSGDNIAEVDVNPTPLVFPTIAPGVTMKFILALRFSLDNKQLLDPQKAVNIAQHVVKALENGVGAKTSVGYGRVRPVIAESKVR</sequence>
<organism evidence="3">
    <name type="scientific">Ignisphaera aggregans</name>
    <dbReference type="NCBI Taxonomy" id="334771"/>
    <lineage>
        <taxon>Archaea</taxon>
        <taxon>Thermoproteota</taxon>
        <taxon>Thermoprotei</taxon>
        <taxon>Desulfurococcales</taxon>
        <taxon>Desulfurococcaceae</taxon>
        <taxon>Ignisphaera</taxon>
    </lineage>
</organism>
<evidence type="ECO:0000256" key="1">
    <source>
        <dbReference type="ARBA" id="ARBA00023118"/>
    </source>
</evidence>
<accession>A0A7J2U137</accession>
<evidence type="ECO:0000313" key="3">
    <source>
        <dbReference type="EMBL" id="HEM66484.1"/>
    </source>
</evidence>
<dbReference type="Pfam" id="PF03787">
    <property type="entry name" value="RAMPs"/>
    <property type="match status" value="1"/>
</dbReference>
<evidence type="ECO:0000259" key="2">
    <source>
        <dbReference type="Pfam" id="PF03787"/>
    </source>
</evidence>
<proteinExistence type="predicted"/>
<gene>
    <name evidence="3" type="primary">cmr6</name>
    <name evidence="3" type="ORF">ENO26_02780</name>
</gene>
<protein>
    <submittedName>
        <fullName evidence="3">Type III-B CRISPR module RAMP protein Cmr6</fullName>
    </submittedName>
</protein>
<name>A0A7J2U137_9CREN</name>
<dbReference type="GO" id="GO:0051607">
    <property type="term" value="P:defense response to virus"/>
    <property type="evidence" value="ECO:0007669"/>
    <property type="project" value="UniProtKB-KW"/>
</dbReference>
<dbReference type="AlphaFoldDB" id="A0A7J2U137"/>
<reference evidence="3" key="1">
    <citation type="journal article" date="2020" name="mSystems">
        <title>Genome- and Community-Level Interaction Insights into Carbon Utilization and Element Cycling Functions of Hydrothermarchaeota in Hydrothermal Sediment.</title>
        <authorList>
            <person name="Zhou Z."/>
            <person name="Liu Y."/>
            <person name="Xu W."/>
            <person name="Pan J."/>
            <person name="Luo Z.H."/>
            <person name="Li M."/>
        </authorList>
    </citation>
    <scope>NUCLEOTIDE SEQUENCE [LARGE SCALE GENOMIC DNA]</scope>
    <source>
        <strain evidence="3">SpSt-125</strain>
    </source>
</reference>
<dbReference type="NCBIfam" id="TIGR01898">
    <property type="entry name" value="cas_TM1791_cmr6"/>
    <property type="match status" value="1"/>
</dbReference>
<dbReference type="InterPro" id="IPR005537">
    <property type="entry name" value="RAMP_III_fam"/>
</dbReference>
<dbReference type="EMBL" id="DSEU01000017">
    <property type="protein sequence ID" value="HEM66484.1"/>
    <property type="molecule type" value="Genomic_DNA"/>
</dbReference>
<dbReference type="PANTHER" id="PTHR39965:SF1">
    <property type="entry name" value="CRISPR SYSTEM CMR SUBUNIT CMR6"/>
    <property type="match status" value="1"/>
</dbReference>
<keyword evidence="1" id="KW-0051">Antiviral defense</keyword>
<comment type="caution">
    <text evidence="3">The sequence shown here is derived from an EMBL/GenBank/DDBJ whole genome shotgun (WGS) entry which is preliminary data.</text>
</comment>
<feature type="domain" description="CRISPR type III-associated protein" evidence="2">
    <location>
        <begin position="9"/>
        <end position="155"/>
    </location>
</feature>
<dbReference type="InterPro" id="IPR010172">
    <property type="entry name" value="CRISPR-assoc_prot_TM1791"/>
</dbReference>